<evidence type="ECO:0000313" key="14">
    <source>
        <dbReference type="RefSeq" id="XP_005099201.2"/>
    </source>
</evidence>
<dbReference type="InterPro" id="IPR027417">
    <property type="entry name" value="P-loop_NTPase"/>
</dbReference>
<keyword evidence="6" id="KW-0067">ATP-binding</keyword>
<dbReference type="InterPro" id="IPR036640">
    <property type="entry name" value="ABC1_TM_sf"/>
</dbReference>
<feature type="domain" description="ABC transmembrane type-1" evidence="12">
    <location>
        <begin position="413"/>
        <end position="721"/>
    </location>
</feature>
<feature type="region of interest" description="Disordered" evidence="9">
    <location>
        <begin position="1010"/>
        <end position="1051"/>
    </location>
</feature>
<evidence type="ECO:0000256" key="4">
    <source>
        <dbReference type="ARBA" id="ARBA00022692"/>
    </source>
</evidence>
<evidence type="ECO:0000259" key="12">
    <source>
        <dbReference type="PROSITE" id="PS50929"/>
    </source>
</evidence>
<feature type="transmembrane region" description="Helical" evidence="10">
    <location>
        <begin position="579"/>
        <end position="598"/>
    </location>
</feature>
<evidence type="ECO:0000259" key="11">
    <source>
        <dbReference type="PROSITE" id="PS50893"/>
    </source>
</evidence>
<gene>
    <name evidence="14" type="primary">LOC101863270</name>
</gene>
<dbReference type="PROSITE" id="PS50893">
    <property type="entry name" value="ABC_TRANSPORTER_2"/>
    <property type="match status" value="2"/>
</dbReference>
<evidence type="ECO:0000256" key="3">
    <source>
        <dbReference type="ARBA" id="ARBA00022448"/>
    </source>
</evidence>
<feature type="domain" description="ABC transporter" evidence="11">
    <location>
        <begin position="759"/>
        <end position="992"/>
    </location>
</feature>
<feature type="transmembrane region" description="Helical" evidence="10">
    <location>
        <begin position="481"/>
        <end position="503"/>
    </location>
</feature>
<sequence length="1185" mass="130568">MKVLSGKAVWGALYNNSVFLVNLAFLVSYFLVEEQPRASIVYSFVAYSIILTRLWMGQVFLAVFTIADTYVAKVRVQNFLLLEELDHSSNVEKSNLRPKPEDAFVQLDGVTAKWEGEGTSEQNTLESISLSVKAGQLVAVIGPVGCGKSSLLMSILGELPTQKGDVRVSGRVAYVSQQPWIFSGSVRQNIVFGGVFDKSRYDKVVKVSALKRDFEIMPQGDATLIGDRGVSLSGGQRARVSLARALYMDADIYLLDDPLSAVDTAVGRHIFEKCIVGYLKHKPRILVTHQVQFLPVADNIFILKEGKIESQGSYDDLSQSGVDFAELLKQTEEEEGEEAVSPGLTSVPEEVAVPPMPDVQDLGSQMSLHSMVDDYEPEPVQLPEQEERASGTVGFGVYLEYFKAGTGVLKFTFLVLVNIAAQVFYVGSDWWLSRWSNLEEDRYAAIKAHEHFLADNNITDLANTSLSSNITIPYVDSTFNIGIFSAIIAVVFLFGLVRALLFFKIAVDASQTLHNQMFARILRSPISFFDNNPVGRILNRFSKDVGHMDDLLPVTFFDFIQCSLLILGIVLVAGVVNPYVFIPTVPLGIMFVIVRRYYLQTSRGIKRLEGTSRSPVFSYLSATLQGLHTVRSMKMEEKFMQEFDNYQDKHSEAWFLFLATSRWLAVRLDWLCAGFVIAVTFCSVFAAESMSPGLVGLSITYTMTLMGMFQWGVRQSAEVENQMISVERVLEYTRLPVEAALESAPDKKPPPTWPSSGAITGTDVNLRYSPDGPLVLKDFSFHINGMEKVGIVGRTGAGKSSLITTLFRMVEPTGAMVIDGINIQGIGLHDLRNTIAIIPQDPVLFTGSLRKNLDPFSHHKDDVLWKALDEVKLREQVKELPEGLGAEVSEGGINFSVGQRQLICLARAVLRHNKILMIDEATANVDPITDELIQATIRTKFRDCTVLTIAHRLHTIMDSDRVMVLDNGRIVEFEEPYTLLKEGQGYFYEMAQQTGKAEFDHLMEIAKEAAEKRANSPRVANGVKPGTLRPKDDPRSDSTLNDVPSSLNSNDLAATYDISDIETSLRTMDDDDDNASDATGDERRVKVAADDDKGQDASERSTAESERASLLPASGSASSSSAKTAGKGSAAVKDSAQKSRGKDDGVDEEEEEEEDDIDESDVLLRSGDRGQVSDSKGHGGGSLDV</sequence>
<feature type="transmembrane region" description="Helical" evidence="10">
    <location>
        <begin position="668"/>
        <end position="687"/>
    </location>
</feature>
<evidence type="ECO:0000256" key="1">
    <source>
        <dbReference type="ARBA" id="ARBA00004141"/>
    </source>
</evidence>
<feature type="compositionally biased region" description="Basic and acidic residues" evidence="9">
    <location>
        <begin position="1080"/>
        <end position="1107"/>
    </location>
</feature>
<dbReference type="PANTHER" id="PTHR24223">
    <property type="entry name" value="ATP-BINDING CASSETTE SUB-FAMILY C"/>
    <property type="match status" value="1"/>
</dbReference>
<dbReference type="PANTHER" id="PTHR24223:SF456">
    <property type="entry name" value="MULTIDRUG RESISTANCE-ASSOCIATED PROTEIN LETHAL(2)03659"/>
    <property type="match status" value="1"/>
</dbReference>
<dbReference type="SUPFAM" id="SSF90123">
    <property type="entry name" value="ABC transporter transmembrane region"/>
    <property type="match status" value="1"/>
</dbReference>
<dbReference type="Gene3D" id="3.40.50.300">
    <property type="entry name" value="P-loop containing nucleotide triphosphate hydrolases"/>
    <property type="match status" value="2"/>
</dbReference>
<organism evidence="13 14">
    <name type="scientific">Aplysia californica</name>
    <name type="common">California sea hare</name>
    <dbReference type="NCBI Taxonomy" id="6500"/>
    <lineage>
        <taxon>Eukaryota</taxon>
        <taxon>Metazoa</taxon>
        <taxon>Spiralia</taxon>
        <taxon>Lophotrochozoa</taxon>
        <taxon>Mollusca</taxon>
        <taxon>Gastropoda</taxon>
        <taxon>Heterobranchia</taxon>
        <taxon>Euthyneura</taxon>
        <taxon>Tectipleura</taxon>
        <taxon>Aplysiida</taxon>
        <taxon>Aplysioidea</taxon>
        <taxon>Aplysiidae</taxon>
        <taxon>Aplysia</taxon>
    </lineage>
</organism>
<dbReference type="InterPro" id="IPR047083">
    <property type="entry name" value="ABCC4_TMD2"/>
</dbReference>
<dbReference type="InterPro" id="IPR050173">
    <property type="entry name" value="ABC_transporter_C-like"/>
</dbReference>
<feature type="transmembrane region" description="Helical" evidence="10">
    <location>
        <begin position="408"/>
        <end position="427"/>
    </location>
</feature>
<dbReference type="SUPFAM" id="SSF52540">
    <property type="entry name" value="P-loop containing nucleoside triphosphate hydrolases"/>
    <property type="match status" value="2"/>
</dbReference>
<feature type="transmembrane region" description="Helical" evidence="10">
    <location>
        <begin position="693"/>
        <end position="713"/>
    </location>
</feature>
<dbReference type="PROSITE" id="PS50929">
    <property type="entry name" value="ABC_TM1F"/>
    <property type="match status" value="1"/>
</dbReference>
<evidence type="ECO:0000256" key="2">
    <source>
        <dbReference type="ARBA" id="ARBA00009726"/>
    </source>
</evidence>
<reference evidence="14" key="1">
    <citation type="submission" date="2025-08" db="UniProtKB">
        <authorList>
            <consortium name="RefSeq"/>
        </authorList>
    </citation>
    <scope>IDENTIFICATION</scope>
</reference>
<feature type="transmembrane region" description="Helical" evidence="10">
    <location>
        <begin position="44"/>
        <end position="67"/>
    </location>
</feature>
<evidence type="ECO:0000256" key="10">
    <source>
        <dbReference type="SAM" id="Phobius"/>
    </source>
</evidence>
<dbReference type="CDD" id="cd03244">
    <property type="entry name" value="ABCC_MRP_domain2"/>
    <property type="match status" value="1"/>
</dbReference>
<evidence type="ECO:0000313" key="13">
    <source>
        <dbReference type="Proteomes" id="UP000694888"/>
    </source>
</evidence>
<evidence type="ECO:0000256" key="8">
    <source>
        <dbReference type="ARBA" id="ARBA00023136"/>
    </source>
</evidence>
<dbReference type="Gene3D" id="1.20.1560.10">
    <property type="entry name" value="ABC transporter type 1, transmembrane domain"/>
    <property type="match status" value="1"/>
</dbReference>
<evidence type="ECO:0000256" key="7">
    <source>
        <dbReference type="ARBA" id="ARBA00022989"/>
    </source>
</evidence>
<dbReference type="SMART" id="SM00382">
    <property type="entry name" value="AAA"/>
    <property type="match status" value="2"/>
</dbReference>
<keyword evidence="13" id="KW-1185">Reference proteome</keyword>
<feature type="compositionally biased region" description="Low complexity" evidence="9">
    <location>
        <begin position="1108"/>
        <end position="1131"/>
    </location>
</feature>
<dbReference type="Pfam" id="PF00005">
    <property type="entry name" value="ABC_tran"/>
    <property type="match status" value="2"/>
</dbReference>
<feature type="region of interest" description="Disordered" evidence="9">
    <location>
        <begin position="1065"/>
        <end position="1185"/>
    </location>
</feature>
<dbReference type="Proteomes" id="UP000694888">
    <property type="component" value="Unplaced"/>
</dbReference>
<keyword evidence="8 10" id="KW-0472">Membrane</keyword>
<comment type="subcellular location">
    <subcellularLocation>
        <location evidence="1">Membrane</location>
        <topology evidence="1">Multi-pass membrane protein</topology>
    </subcellularLocation>
</comment>
<dbReference type="CDD" id="cd18601">
    <property type="entry name" value="ABC_6TM_MRP4_D2_like"/>
    <property type="match status" value="1"/>
</dbReference>
<dbReference type="Pfam" id="PF00664">
    <property type="entry name" value="ABC_membrane"/>
    <property type="match status" value="1"/>
</dbReference>
<feature type="domain" description="ABC transporter" evidence="11">
    <location>
        <begin position="105"/>
        <end position="330"/>
    </location>
</feature>
<dbReference type="RefSeq" id="XP_005099201.2">
    <property type="nucleotide sequence ID" value="XM_005099144.3"/>
</dbReference>
<dbReference type="InterPro" id="IPR003593">
    <property type="entry name" value="AAA+_ATPase"/>
</dbReference>
<feature type="compositionally biased region" description="Basic and acidic residues" evidence="9">
    <location>
        <begin position="1135"/>
        <end position="1144"/>
    </location>
</feature>
<keyword evidence="7 10" id="KW-1133">Transmembrane helix</keyword>
<name>A0ABM0JQI8_APLCA</name>
<feature type="transmembrane region" description="Helical" evidence="10">
    <location>
        <begin position="12"/>
        <end position="32"/>
    </location>
</feature>
<keyword evidence="5" id="KW-0547">Nucleotide-binding</keyword>
<keyword evidence="3" id="KW-0813">Transport</keyword>
<protein>
    <submittedName>
        <fullName evidence="14">Multidrug resistance-associated protein 4</fullName>
    </submittedName>
</protein>
<evidence type="ECO:0000256" key="9">
    <source>
        <dbReference type="SAM" id="MobiDB-lite"/>
    </source>
</evidence>
<evidence type="ECO:0000256" key="5">
    <source>
        <dbReference type="ARBA" id="ARBA00022741"/>
    </source>
</evidence>
<dbReference type="InterPro" id="IPR017871">
    <property type="entry name" value="ABC_transporter-like_CS"/>
</dbReference>
<feature type="compositionally biased region" description="Acidic residues" evidence="9">
    <location>
        <begin position="1145"/>
        <end position="1161"/>
    </location>
</feature>
<dbReference type="InterPro" id="IPR011527">
    <property type="entry name" value="ABC1_TM_dom"/>
</dbReference>
<keyword evidence="4 10" id="KW-0812">Transmembrane</keyword>
<feature type="compositionally biased region" description="Polar residues" evidence="9">
    <location>
        <begin position="1037"/>
        <end position="1051"/>
    </location>
</feature>
<evidence type="ECO:0000256" key="6">
    <source>
        <dbReference type="ARBA" id="ARBA00022840"/>
    </source>
</evidence>
<dbReference type="PROSITE" id="PS00211">
    <property type="entry name" value="ABC_TRANSPORTER_1"/>
    <property type="match status" value="2"/>
</dbReference>
<accession>A0ABM0JQI8</accession>
<dbReference type="GeneID" id="101863270"/>
<dbReference type="InterPro" id="IPR003439">
    <property type="entry name" value="ABC_transporter-like_ATP-bd"/>
</dbReference>
<comment type="similarity">
    <text evidence="2">Belongs to the ABC transporter superfamily. ABCC family. Conjugate transporter (TC 3.A.1.208) subfamily.</text>
</comment>
<feature type="transmembrane region" description="Helical" evidence="10">
    <location>
        <begin position="551"/>
        <end position="573"/>
    </location>
</feature>
<proteinExistence type="inferred from homology"/>
<dbReference type="CDD" id="cd03250">
    <property type="entry name" value="ABCC_MRP_domain1"/>
    <property type="match status" value="1"/>
</dbReference>